<dbReference type="AlphaFoldDB" id="A0A1I1W2Y2"/>
<evidence type="ECO:0000256" key="5">
    <source>
        <dbReference type="ARBA" id="ARBA00023136"/>
    </source>
</evidence>
<evidence type="ECO:0000256" key="6">
    <source>
        <dbReference type="RuleBase" id="RU363041"/>
    </source>
</evidence>
<feature type="transmembrane region" description="Helical" evidence="6">
    <location>
        <begin position="77"/>
        <end position="97"/>
    </location>
</feature>
<feature type="transmembrane region" description="Helical" evidence="6">
    <location>
        <begin position="242"/>
        <end position="260"/>
    </location>
</feature>
<dbReference type="Pfam" id="PF01925">
    <property type="entry name" value="TauE"/>
    <property type="match status" value="1"/>
</dbReference>
<accession>A0A1I1W2Y2</accession>
<evidence type="ECO:0000256" key="3">
    <source>
        <dbReference type="ARBA" id="ARBA00022692"/>
    </source>
</evidence>
<reference evidence="8" key="1">
    <citation type="submission" date="2016-10" db="EMBL/GenBank/DDBJ databases">
        <authorList>
            <person name="Varghese N."/>
            <person name="Submissions S."/>
        </authorList>
    </citation>
    <scope>NUCLEOTIDE SEQUENCE [LARGE SCALE GENOMIC DNA]</scope>
    <source>
        <strain evidence="8">DSM 22530</strain>
    </source>
</reference>
<feature type="transmembrane region" description="Helical" evidence="6">
    <location>
        <begin position="45"/>
        <end position="65"/>
    </location>
</feature>
<gene>
    <name evidence="7" type="ORF">SAMN05216238_105183</name>
</gene>
<comment type="subcellular location">
    <subcellularLocation>
        <location evidence="6">Cell membrane</location>
        <topology evidence="6">Multi-pass membrane protein</topology>
    </subcellularLocation>
    <subcellularLocation>
        <location evidence="1">Membrane</location>
        <topology evidence="1">Multi-pass membrane protein</topology>
    </subcellularLocation>
</comment>
<feature type="transmembrane region" description="Helical" evidence="6">
    <location>
        <begin position="103"/>
        <end position="121"/>
    </location>
</feature>
<dbReference type="PANTHER" id="PTHR43701">
    <property type="entry name" value="MEMBRANE TRANSPORTER PROTEIN MJ0441-RELATED"/>
    <property type="match status" value="1"/>
</dbReference>
<evidence type="ECO:0000256" key="1">
    <source>
        <dbReference type="ARBA" id="ARBA00004141"/>
    </source>
</evidence>
<dbReference type="OrthoDB" id="9780109at2"/>
<dbReference type="GO" id="GO:0005886">
    <property type="term" value="C:plasma membrane"/>
    <property type="evidence" value="ECO:0007669"/>
    <property type="project" value="UniProtKB-SubCell"/>
</dbReference>
<evidence type="ECO:0000313" key="7">
    <source>
        <dbReference type="EMBL" id="SFD89507.1"/>
    </source>
</evidence>
<dbReference type="EMBL" id="FOMR01000005">
    <property type="protein sequence ID" value="SFD89507.1"/>
    <property type="molecule type" value="Genomic_DNA"/>
</dbReference>
<keyword evidence="4 6" id="KW-1133">Transmembrane helix</keyword>
<comment type="similarity">
    <text evidence="2 6">Belongs to the 4-toluene sulfonate uptake permease (TSUP) (TC 2.A.102) family.</text>
</comment>
<protein>
    <recommendedName>
        <fullName evidence="6">Probable membrane transporter protein</fullName>
    </recommendedName>
</protein>
<dbReference type="Proteomes" id="UP000199474">
    <property type="component" value="Unassembled WGS sequence"/>
</dbReference>
<keyword evidence="3 6" id="KW-0812">Transmembrane</keyword>
<evidence type="ECO:0000256" key="4">
    <source>
        <dbReference type="ARBA" id="ARBA00022989"/>
    </source>
</evidence>
<evidence type="ECO:0000256" key="2">
    <source>
        <dbReference type="ARBA" id="ARBA00009142"/>
    </source>
</evidence>
<dbReference type="PANTHER" id="PTHR43701:SF2">
    <property type="entry name" value="MEMBRANE TRANSPORTER PROTEIN YJNA-RELATED"/>
    <property type="match status" value="1"/>
</dbReference>
<keyword evidence="6" id="KW-1003">Cell membrane</keyword>
<dbReference type="InterPro" id="IPR002781">
    <property type="entry name" value="TM_pro_TauE-like"/>
</dbReference>
<organism evidence="7 8">
    <name type="scientific">Lentibacillus persicus</name>
    <dbReference type="NCBI Taxonomy" id="640948"/>
    <lineage>
        <taxon>Bacteria</taxon>
        <taxon>Bacillati</taxon>
        <taxon>Bacillota</taxon>
        <taxon>Bacilli</taxon>
        <taxon>Bacillales</taxon>
        <taxon>Bacillaceae</taxon>
        <taxon>Lentibacillus</taxon>
    </lineage>
</organism>
<sequence length="261" mass="27701">MTVSTAIALFVTGVLAGSYGTVVGAGGGFIFVPALLIFFNMEPAIAAGSGLVIVLINALSGVTGYARQKRINYKAGLQIGIGAVPGSLAGVWLLTFQSSESTAFYWIFATALLSLGIFLFLKNMTSKNKGDMPAAYNQNAEKARLSTKWFLPLGFFLGILSSYLGIGGGWVLVPILIYIFRFAAHNAAATSIFSLCLYTTTGAFLQSLYGHVDWPTVLWGGLGTIIGAYLGVSLSKKVSSNVVIQMLSMLLVVMGMRLYFG</sequence>
<feature type="transmembrane region" description="Helical" evidence="6">
    <location>
        <begin position="149"/>
        <end position="180"/>
    </location>
</feature>
<dbReference type="RefSeq" id="WP_090084453.1">
    <property type="nucleotide sequence ID" value="NZ_FOMR01000005.1"/>
</dbReference>
<proteinExistence type="inferred from homology"/>
<dbReference type="InterPro" id="IPR051598">
    <property type="entry name" value="TSUP/Inactive_protease-like"/>
</dbReference>
<feature type="transmembrane region" description="Helical" evidence="6">
    <location>
        <begin position="7"/>
        <end position="39"/>
    </location>
</feature>
<evidence type="ECO:0000313" key="8">
    <source>
        <dbReference type="Proteomes" id="UP000199474"/>
    </source>
</evidence>
<keyword evidence="8" id="KW-1185">Reference proteome</keyword>
<name>A0A1I1W2Y2_9BACI</name>
<keyword evidence="5 6" id="KW-0472">Membrane</keyword>
<feature type="transmembrane region" description="Helical" evidence="6">
    <location>
        <begin position="186"/>
        <end position="205"/>
    </location>
</feature>
<feature type="transmembrane region" description="Helical" evidence="6">
    <location>
        <begin position="217"/>
        <end position="236"/>
    </location>
</feature>